<proteinExistence type="predicted"/>
<reference evidence="1 2" key="1">
    <citation type="submission" date="2018-09" db="EMBL/GenBank/DDBJ databases">
        <title>YIM PH21274 draft genome.</title>
        <authorList>
            <person name="Miao C."/>
        </authorList>
    </citation>
    <scope>NUCLEOTIDE SEQUENCE [LARGE SCALE GENOMIC DNA]</scope>
    <source>
        <strain evidence="1 2">YIM PH 21724</strain>
    </source>
</reference>
<dbReference type="EMBL" id="QZFU01000019">
    <property type="protein sequence ID" value="RJO75143.1"/>
    <property type="molecule type" value="Genomic_DNA"/>
</dbReference>
<name>A0A3A4K4C1_9NOCA</name>
<dbReference type="Gene3D" id="3.40.50.300">
    <property type="entry name" value="P-loop containing nucleotide triphosphate hydrolases"/>
    <property type="match status" value="1"/>
</dbReference>
<organism evidence="1 2">
    <name type="scientific">Nocardia panacis</name>
    <dbReference type="NCBI Taxonomy" id="2340916"/>
    <lineage>
        <taxon>Bacteria</taxon>
        <taxon>Bacillati</taxon>
        <taxon>Actinomycetota</taxon>
        <taxon>Actinomycetes</taxon>
        <taxon>Mycobacteriales</taxon>
        <taxon>Nocardiaceae</taxon>
        <taxon>Nocardia</taxon>
    </lineage>
</organism>
<dbReference type="InterPro" id="IPR027417">
    <property type="entry name" value="P-loop_NTPase"/>
</dbReference>
<evidence type="ECO:0008006" key="3">
    <source>
        <dbReference type="Google" id="ProtNLM"/>
    </source>
</evidence>
<evidence type="ECO:0000313" key="2">
    <source>
        <dbReference type="Proteomes" id="UP000266677"/>
    </source>
</evidence>
<sequence length="188" mass="20638">MVFVNGSVGVEKPTVVDALGESEVEEGVPHAVIDLDQIRRCWPAPENDPFQLGVELRNLAATVGNYGDAGAEQIVVEELGVVERYREANQARGMLLCRLVIDPRLAERRLQARHVGDPEGLEWHSRRHREPADILAGAGFEELVLNVGTRTPRELAAEIRIAAGWSQEQRQQGLRGTGRVHGIAVTGE</sequence>
<keyword evidence="2" id="KW-1185">Reference proteome</keyword>
<accession>A0A3A4K4C1</accession>
<evidence type="ECO:0000313" key="1">
    <source>
        <dbReference type="EMBL" id="RJO75143.1"/>
    </source>
</evidence>
<gene>
    <name evidence="1" type="ORF">D5S18_17395</name>
</gene>
<dbReference type="AlphaFoldDB" id="A0A3A4K4C1"/>
<protein>
    <recommendedName>
        <fullName evidence="3">Adenylyl-sulfate kinase</fullName>
    </recommendedName>
</protein>
<dbReference type="Proteomes" id="UP000266677">
    <property type="component" value="Unassembled WGS sequence"/>
</dbReference>
<comment type="caution">
    <text evidence="1">The sequence shown here is derived from an EMBL/GenBank/DDBJ whole genome shotgun (WGS) entry which is preliminary data.</text>
</comment>